<keyword evidence="3" id="KW-1185">Reference proteome</keyword>
<dbReference type="OrthoDB" id="498204at2759"/>
<dbReference type="InterPro" id="IPR036188">
    <property type="entry name" value="FAD/NAD-bd_sf"/>
</dbReference>
<sequence>MATTVILGAGVIGVSTAYYLSEHQPGSTIHLVEPSPELFASASGYAGGFMAKDWFSPASAELGALSFEEHRKLADKDGGAGKWGYAPSTSISLTASKNKKRVDAWCRDGASRAEAANGEPFPGVPPSWLRRVEGDAVEVTSEEGTTAQVDPLHLCQHLLRKCLDARVRLHHPARAILVQTDVRDELASVRIADTRSGAEIDVPCARVVVAAGAWSPQAFAELFPAASLGLPITTIAGHSLLARSPRWTRNKQLQEGCHALFLSSAPGYSPEIFSRADGNIYVTGLNSAAEPLPPLPTDARGGIRKSDIVLLRATAREVFGAHEDGDDGRADDRIEVLREGLCFRPVTARGTPILGRIPDHCLGPAVKTRPGAEGGVFLASGHGPWGISQSLGTGKVMAEMMQGRPLSADVSRLGLEGVL</sequence>
<evidence type="ECO:0000313" key="3">
    <source>
        <dbReference type="Proteomes" id="UP000293360"/>
    </source>
</evidence>
<dbReference type="GO" id="GO:0005770">
    <property type="term" value="C:late endosome"/>
    <property type="evidence" value="ECO:0007669"/>
    <property type="project" value="TreeGrafter"/>
</dbReference>
<dbReference type="SUPFAM" id="SSF51905">
    <property type="entry name" value="FAD/NAD(P)-binding domain"/>
    <property type="match status" value="1"/>
</dbReference>
<dbReference type="GO" id="GO:0042147">
    <property type="term" value="P:retrograde transport, endosome to Golgi"/>
    <property type="evidence" value="ECO:0007669"/>
    <property type="project" value="TreeGrafter"/>
</dbReference>
<dbReference type="Gene3D" id="3.50.50.60">
    <property type="entry name" value="FAD/NAD(P)-binding domain"/>
    <property type="match status" value="1"/>
</dbReference>
<dbReference type="InterPro" id="IPR006076">
    <property type="entry name" value="FAD-dep_OxRdtase"/>
</dbReference>
<dbReference type="AlphaFoldDB" id="A0A4V1X965"/>
<evidence type="ECO:0000259" key="1">
    <source>
        <dbReference type="Pfam" id="PF01266"/>
    </source>
</evidence>
<organism evidence="2 3">
    <name type="scientific">Monosporascus ibericus</name>
    <dbReference type="NCBI Taxonomy" id="155417"/>
    <lineage>
        <taxon>Eukaryota</taxon>
        <taxon>Fungi</taxon>
        <taxon>Dikarya</taxon>
        <taxon>Ascomycota</taxon>
        <taxon>Pezizomycotina</taxon>
        <taxon>Sordariomycetes</taxon>
        <taxon>Xylariomycetidae</taxon>
        <taxon>Xylariales</taxon>
        <taxon>Xylariales incertae sedis</taxon>
        <taxon>Monosporascus</taxon>
    </lineage>
</organism>
<dbReference type="Pfam" id="PF01266">
    <property type="entry name" value="DAO"/>
    <property type="match status" value="1"/>
</dbReference>
<evidence type="ECO:0000313" key="2">
    <source>
        <dbReference type="EMBL" id="RYO88399.1"/>
    </source>
</evidence>
<dbReference type="EMBL" id="QJNU01000722">
    <property type="protein sequence ID" value="RYO88399.1"/>
    <property type="molecule type" value="Genomic_DNA"/>
</dbReference>
<dbReference type="Proteomes" id="UP000293360">
    <property type="component" value="Unassembled WGS sequence"/>
</dbReference>
<reference evidence="2 3" key="1">
    <citation type="submission" date="2018-06" db="EMBL/GenBank/DDBJ databases">
        <title>Complete Genomes of Monosporascus.</title>
        <authorList>
            <person name="Robinson A.J."/>
            <person name="Natvig D.O."/>
        </authorList>
    </citation>
    <scope>NUCLEOTIDE SEQUENCE [LARGE SCALE GENOMIC DNA]</scope>
    <source>
        <strain evidence="2 3">CBS 110550</strain>
    </source>
</reference>
<comment type="caution">
    <text evidence="2">The sequence shown here is derived from an EMBL/GenBank/DDBJ whole genome shotgun (WGS) entry which is preliminary data.</text>
</comment>
<name>A0A4V1X965_9PEZI</name>
<dbReference type="STRING" id="155417.A0A4V1X965"/>
<feature type="domain" description="FAD dependent oxidoreductase" evidence="1">
    <location>
        <begin position="5"/>
        <end position="400"/>
    </location>
</feature>
<dbReference type="PANTHER" id="PTHR13847:SF185">
    <property type="entry name" value="FAD DEPENDENT OXIDOREDUCTASE SUPERFAMILY (AFU_ORTHOLOGUE AFUA_3G02360)"/>
    <property type="match status" value="1"/>
</dbReference>
<dbReference type="PANTHER" id="PTHR13847">
    <property type="entry name" value="SARCOSINE DEHYDROGENASE-RELATED"/>
    <property type="match status" value="1"/>
</dbReference>
<accession>A0A4V1X965</accession>
<gene>
    <name evidence="2" type="ORF">DL764_008726</name>
</gene>
<dbReference type="Gene3D" id="3.30.9.10">
    <property type="entry name" value="D-Amino Acid Oxidase, subunit A, domain 2"/>
    <property type="match status" value="1"/>
</dbReference>
<proteinExistence type="predicted"/>
<protein>
    <recommendedName>
        <fullName evidence="1">FAD dependent oxidoreductase domain-containing protein</fullName>
    </recommendedName>
</protein>
<dbReference type="GO" id="GO:0005829">
    <property type="term" value="C:cytosol"/>
    <property type="evidence" value="ECO:0007669"/>
    <property type="project" value="GOC"/>
</dbReference>